<reference evidence="11" key="2">
    <citation type="submission" date="2004-02" db="EMBL/GenBank/DDBJ databases">
        <authorList>
            <consortium name="Genoscope"/>
            <consortium name="Whitehead Institute Centre for Genome Research"/>
        </authorList>
    </citation>
    <scope>NUCLEOTIDE SEQUENCE</scope>
</reference>
<dbReference type="Gene3D" id="2.60.60.20">
    <property type="entry name" value="PLAT/LH2 domain"/>
    <property type="match status" value="1"/>
</dbReference>
<evidence type="ECO:0000256" key="1">
    <source>
        <dbReference type="ARBA" id="ARBA00004141"/>
    </source>
</evidence>
<dbReference type="InterPro" id="IPR036392">
    <property type="entry name" value="PLAT/LH2_dom_sf"/>
</dbReference>
<dbReference type="FunFam" id="2.60.60.20:FF:000008">
    <property type="entry name" value="Polycystic kidney disease 1-like 2, isoform CRA_a"/>
    <property type="match status" value="1"/>
</dbReference>
<evidence type="ECO:0000256" key="2">
    <source>
        <dbReference type="ARBA" id="ARBA00007200"/>
    </source>
</evidence>
<comment type="caution">
    <text evidence="7">Lacks conserved residue(s) required for the propagation of feature annotation.</text>
</comment>
<dbReference type="PANTHER" id="PTHR10877:SF134">
    <property type="entry name" value="POLYCYSTIN-1-LIKE PROTEIN 2"/>
    <property type="match status" value="1"/>
</dbReference>
<sequence>WEGGPTDRTEDVGVHYLVVKPIVEPGIKSINATVSVVSIAAQCKYWNETQSSWSEDGCRVGYKIHLSTMDKCNLNVKFNQREFLFLCFFLQVGPLTTPFVTQCLCNHLTFFGSSFFVMPNLVDVSRTAELFATFTNNPVVVCFVGAIFAIYLLVVVWARRKDIQDSAKVKITVLEDNDPLAEYCYLLVFNTGHRRGAATSSQVTITLMGTEGESEPHHLTDPEKPVFERGGVDMFVLTTHFSLGELQSIRLWHDNSGAYPAWYVNKVIVQDLESSQKWHFLCNSWLAVDVGECSLDKVFSVATETDLKRFSNLFFMKTAKDFQDGHIWFSVINRPPCSTFTRVQRVSCCFSLLLCTMLTSIMFWGIPTDPSEQTMDLGHIEFTWQQVMIGVQSSIIMFPINLLIDIRRIAQSLLKAMKSPEPDMKLRPGQQMDINTLLSLVEDIIRLQKQAAGDFYTDDIKKDHSKILSLHSVNLQENSIFGSPEKTSEEIPKKSDNSRYLYRQLHRVEKELGSLGPSGFPYPDKYNTAMQQVQGIKGLLELNHPSSSLETAPINGSTSLEESRGSPKKCCQGGLPWWFVFVGWTLVIATSGVSGYFTMMYGLTYGKERSISWLISMLVSFFESLFITQPLKVLGFAAFFALVLKKVEQEEFGEPQLDKSLQYTDPEKMCAVRRDSTCSFYQPPPPTDIEKMRNNMVKEQKVFALIREILGRTTTLQLKRDCHARYSWELENMGSYGPGWSSAVADNTSQNCDSAWTYQSQGRLRAYPIWGSMMLYRGGGFVVDLGPDSQYSSRALQYLYDNTWIDVYTQAVFVEFTVYNANVNLFCIVTLMFETTATGTSPMFHIYVDAFILFKVLLQLLLPGAFQFRSELQSVRLYQSAGGLHIFVMASEAIYFLFIFYYMVVQGKLMRQQRKAYFRSKWNLLELAIIILSWSALSVFIKRTLLGKRDIEYYQKNKDQFASFHETAKADAVLGYLIAFLVLLATIKLWHLLRLNPKLHMITATLQRAWADISGFLVVMAIMFLAYSIAVSGFPQLTSTGCSICPSGVPANTQDYNPVLGAFLIGSCIVFMTFVVLNLFISVVLVAFSQEQIHHKPSEEEEIVDLMLMKLGGLFGLKCKKESGDDQREKATLSNDSPSTIPPGKS</sequence>
<feature type="region of interest" description="Disordered" evidence="8">
    <location>
        <begin position="1122"/>
        <end position="1146"/>
    </location>
</feature>
<feature type="transmembrane region" description="Helical" evidence="9">
    <location>
        <begin position="1059"/>
        <end position="1088"/>
    </location>
</feature>
<feature type="transmembrane region" description="Helical" evidence="9">
    <location>
        <begin position="924"/>
        <end position="941"/>
    </location>
</feature>
<dbReference type="EMBL" id="CAAE01014581">
    <property type="protein sequence ID" value="CAF99619.1"/>
    <property type="molecule type" value="Genomic_DNA"/>
</dbReference>
<dbReference type="PANTHER" id="PTHR10877">
    <property type="entry name" value="POLYCYSTIN FAMILY MEMBER"/>
    <property type="match status" value="1"/>
</dbReference>
<dbReference type="Pfam" id="PF01477">
    <property type="entry name" value="PLAT"/>
    <property type="match status" value="1"/>
</dbReference>
<comment type="similarity">
    <text evidence="2">Belongs to the polycystin family.</text>
</comment>
<name>Q4SIB3_TETNG</name>
<evidence type="ECO:0000313" key="11">
    <source>
        <dbReference type="EMBL" id="CAF99619.1"/>
    </source>
</evidence>
<comment type="subcellular location">
    <subcellularLocation>
        <location evidence="1">Membrane</location>
        <topology evidence="1">Multi-pass membrane protein</topology>
    </subcellularLocation>
</comment>
<dbReference type="GO" id="GO:0050982">
    <property type="term" value="P:detection of mechanical stimulus"/>
    <property type="evidence" value="ECO:0007669"/>
    <property type="project" value="TreeGrafter"/>
</dbReference>
<dbReference type="SUPFAM" id="SSF49723">
    <property type="entry name" value="Lipase/lipooxygenase domain (PLAT/LH2 domain)"/>
    <property type="match status" value="1"/>
</dbReference>
<dbReference type="CDD" id="cd01752">
    <property type="entry name" value="PLAT_polycystin"/>
    <property type="match status" value="1"/>
</dbReference>
<dbReference type="MEROPS" id="P02.040"/>
<dbReference type="InterPro" id="IPR042060">
    <property type="entry name" value="PLAT_polycystin1"/>
</dbReference>
<feature type="transmembrane region" description="Helical" evidence="9">
    <location>
        <begin position="886"/>
        <end position="904"/>
    </location>
</feature>
<keyword evidence="5 9" id="KW-1133">Transmembrane helix</keyword>
<proteinExistence type="inferred from homology"/>
<dbReference type="GO" id="GO:0016020">
    <property type="term" value="C:membrane"/>
    <property type="evidence" value="ECO:0007669"/>
    <property type="project" value="UniProtKB-SubCell"/>
</dbReference>
<organism evidence="11">
    <name type="scientific">Tetraodon nigroviridis</name>
    <name type="common">Spotted green pufferfish</name>
    <name type="synonym">Chelonodon nigroviridis</name>
    <dbReference type="NCBI Taxonomy" id="99883"/>
    <lineage>
        <taxon>Eukaryota</taxon>
        <taxon>Metazoa</taxon>
        <taxon>Chordata</taxon>
        <taxon>Craniata</taxon>
        <taxon>Vertebrata</taxon>
        <taxon>Euteleostomi</taxon>
        <taxon>Actinopterygii</taxon>
        <taxon>Neopterygii</taxon>
        <taxon>Teleostei</taxon>
        <taxon>Neoteleostei</taxon>
        <taxon>Acanthomorphata</taxon>
        <taxon>Eupercaria</taxon>
        <taxon>Tetraodontiformes</taxon>
        <taxon>Tetradontoidea</taxon>
        <taxon>Tetraodontidae</taxon>
        <taxon>Tetraodon</taxon>
    </lineage>
</organism>
<dbReference type="InterPro" id="IPR051223">
    <property type="entry name" value="Polycystin"/>
</dbReference>
<accession>Q4SIB3</accession>
<dbReference type="Pfam" id="PF20519">
    <property type="entry name" value="Polycystin_dom"/>
    <property type="match status" value="1"/>
</dbReference>
<dbReference type="InterPro" id="IPR001024">
    <property type="entry name" value="PLAT/LH2_dom"/>
</dbReference>
<feature type="transmembrane region" description="Helical" evidence="9">
    <location>
        <begin position="577"/>
        <end position="599"/>
    </location>
</feature>
<feature type="transmembrane region" description="Helical" evidence="9">
    <location>
        <begin position="973"/>
        <end position="990"/>
    </location>
</feature>
<dbReference type="AlphaFoldDB" id="Q4SIB3"/>
<evidence type="ECO:0000256" key="8">
    <source>
        <dbReference type="SAM" id="MobiDB-lite"/>
    </source>
</evidence>
<evidence type="ECO:0000256" key="3">
    <source>
        <dbReference type="ARBA" id="ARBA00022692"/>
    </source>
</evidence>
<dbReference type="SMART" id="SM00308">
    <property type="entry name" value="LH2"/>
    <property type="match status" value="1"/>
</dbReference>
<keyword evidence="3 9" id="KW-0812">Transmembrane</keyword>
<evidence type="ECO:0000256" key="7">
    <source>
        <dbReference type="PROSITE-ProRule" id="PRU00152"/>
    </source>
</evidence>
<dbReference type="InterPro" id="IPR046791">
    <property type="entry name" value="Polycystin_dom"/>
</dbReference>
<evidence type="ECO:0000259" key="10">
    <source>
        <dbReference type="PROSITE" id="PS50095"/>
    </source>
</evidence>
<evidence type="ECO:0000256" key="9">
    <source>
        <dbReference type="SAM" id="Phobius"/>
    </source>
</evidence>
<dbReference type="InterPro" id="IPR013122">
    <property type="entry name" value="PKD1_2_channel"/>
</dbReference>
<evidence type="ECO:0000256" key="6">
    <source>
        <dbReference type="ARBA" id="ARBA00023136"/>
    </source>
</evidence>
<feature type="transmembrane region" description="Helical" evidence="9">
    <location>
        <begin position="611"/>
        <end position="644"/>
    </location>
</feature>
<feature type="transmembrane region" description="Helical" evidence="9">
    <location>
        <begin position="138"/>
        <end position="158"/>
    </location>
</feature>
<reference evidence="11" key="1">
    <citation type="journal article" date="2004" name="Nature">
        <title>Genome duplication in the teleost fish Tetraodon nigroviridis reveals the early vertebrate proto-karyotype.</title>
        <authorList>
            <person name="Jaillon O."/>
            <person name="Aury J.-M."/>
            <person name="Brunet F."/>
            <person name="Petit J.-L."/>
            <person name="Stange-Thomann N."/>
            <person name="Mauceli E."/>
            <person name="Bouneau L."/>
            <person name="Fischer C."/>
            <person name="Ozouf-Costaz C."/>
            <person name="Bernot A."/>
            <person name="Nicaud S."/>
            <person name="Jaffe D."/>
            <person name="Fisher S."/>
            <person name="Lutfalla G."/>
            <person name="Dossat C."/>
            <person name="Segurens B."/>
            <person name="Dasilva C."/>
            <person name="Salanoubat M."/>
            <person name="Levy M."/>
            <person name="Boudet N."/>
            <person name="Castellano S."/>
            <person name="Anthouard V."/>
            <person name="Jubin C."/>
            <person name="Castelli V."/>
            <person name="Katinka M."/>
            <person name="Vacherie B."/>
            <person name="Biemont C."/>
            <person name="Skalli Z."/>
            <person name="Cattolico L."/>
            <person name="Poulain J."/>
            <person name="De Berardinis V."/>
            <person name="Cruaud C."/>
            <person name="Duprat S."/>
            <person name="Brottier P."/>
            <person name="Coutanceau J.-P."/>
            <person name="Gouzy J."/>
            <person name="Parra G."/>
            <person name="Lardier G."/>
            <person name="Chapple C."/>
            <person name="McKernan K.J."/>
            <person name="McEwan P."/>
            <person name="Bosak S."/>
            <person name="Kellis M."/>
            <person name="Volff J.-N."/>
            <person name="Guigo R."/>
            <person name="Zody M.C."/>
            <person name="Mesirov J."/>
            <person name="Lindblad-Toh K."/>
            <person name="Birren B."/>
            <person name="Nusbaum C."/>
            <person name="Kahn D."/>
            <person name="Robinson-Rechavi M."/>
            <person name="Laudet V."/>
            <person name="Schachter V."/>
            <person name="Quetier F."/>
            <person name="Saurin W."/>
            <person name="Scarpelli C."/>
            <person name="Wincker P."/>
            <person name="Lander E.S."/>
            <person name="Weissenbach J."/>
            <person name="Roest Crollius H."/>
        </authorList>
    </citation>
    <scope>NUCLEOTIDE SEQUENCE [LARGE SCALE GENOMIC DNA]</scope>
</reference>
<dbReference type="GO" id="GO:0005262">
    <property type="term" value="F:calcium channel activity"/>
    <property type="evidence" value="ECO:0007669"/>
    <property type="project" value="TreeGrafter"/>
</dbReference>
<dbReference type="OrthoDB" id="10264154at2759"/>
<protein>
    <submittedName>
        <fullName evidence="11">Chromosome 5 SCAF14581, whole genome shotgun sequence</fullName>
    </submittedName>
</protein>
<gene>
    <name evidence="11" type="ORF">GSTENG00017763001</name>
</gene>
<dbReference type="KEGG" id="tng:GSTEN00017763G001"/>
<dbReference type="PROSITE" id="PS50095">
    <property type="entry name" value="PLAT"/>
    <property type="match status" value="1"/>
</dbReference>
<dbReference type="Pfam" id="PF08016">
    <property type="entry name" value="PKD_channel"/>
    <property type="match status" value="1"/>
</dbReference>
<keyword evidence="4" id="KW-0732">Signal</keyword>
<feature type="transmembrane region" description="Helical" evidence="9">
    <location>
        <begin position="83"/>
        <end position="101"/>
    </location>
</feature>
<feature type="transmembrane region" description="Helical" evidence="9">
    <location>
        <begin position="348"/>
        <end position="366"/>
    </location>
</feature>
<keyword evidence="6 9" id="KW-0472">Membrane</keyword>
<feature type="compositionally biased region" description="Basic and acidic residues" evidence="8">
    <location>
        <begin position="1122"/>
        <end position="1131"/>
    </location>
</feature>
<feature type="transmembrane region" description="Helical" evidence="9">
    <location>
        <begin position="1010"/>
        <end position="1030"/>
    </location>
</feature>
<evidence type="ECO:0000256" key="5">
    <source>
        <dbReference type="ARBA" id="ARBA00022989"/>
    </source>
</evidence>
<feature type="domain" description="PLAT" evidence="10">
    <location>
        <begin position="183"/>
        <end position="300"/>
    </location>
</feature>
<evidence type="ECO:0000256" key="4">
    <source>
        <dbReference type="ARBA" id="ARBA00022729"/>
    </source>
</evidence>
<feature type="non-terminal residue" evidence="11">
    <location>
        <position position="1"/>
    </location>
</feature>
<feature type="transmembrane region" description="Helical" evidence="9">
    <location>
        <begin position="846"/>
        <end position="866"/>
    </location>
</feature>
<feature type="transmembrane region" description="Helical" evidence="9">
    <location>
        <begin position="386"/>
        <end position="404"/>
    </location>
</feature>